<evidence type="ECO:0000313" key="1">
    <source>
        <dbReference type="EMBL" id="EAY10129.1"/>
    </source>
</evidence>
<sequence length="160" mass="18940">MPAPIMSELFMCICFMASISKNDAHSALEWAVQEGHIREDGFIKTPIPKFGYSLAQQFNTVFRNDLTYKKENGHYCVYDKENNKVFDPQNRFAEPNSAFPSYKCRLWKHPAWMKKRYCARYVREDEKVAPNGKPKQYVCYRWANINNKDVCIRYKPFEEA</sequence>
<accession>A2EAY9</accession>
<dbReference type="VEuPathDB" id="TrichDB:TVAGG3_0398240"/>
<dbReference type="Proteomes" id="UP000001542">
    <property type="component" value="Unassembled WGS sequence"/>
</dbReference>
<organism evidence="1 2">
    <name type="scientific">Trichomonas vaginalis (strain ATCC PRA-98 / G3)</name>
    <dbReference type="NCBI Taxonomy" id="412133"/>
    <lineage>
        <taxon>Eukaryota</taxon>
        <taxon>Metamonada</taxon>
        <taxon>Parabasalia</taxon>
        <taxon>Trichomonadida</taxon>
        <taxon>Trichomonadidae</taxon>
        <taxon>Trichomonas</taxon>
    </lineage>
</organism>
<protein>
    <submittedName>
        <fullName evidence="1">Uncharacterized protein</fullName>
    </submittedName>
</protein>
<reference evidence="1" key="1">
    <citation type="submission" date="2006-10" db="EMBL/GenBank/DDBJ databases">
        <authorList>
            <person name="Amadeo P."/>
            <person name="Zhao Q."/>
            <person name="Wortman J."/>
            <person name="Fraser-Liggett C."/>
            <person name="Carlton J."/>
        </authorList>
    </citation>
    <scope>NUCLEOTIDE SEQUENCE</scope>
    <source>
        <strain evidence="1">G3</strain>
    </source>
</reference>
<keyword evidence="2" id="KW-1185">Reference proteome</keyword>
<proteinExistence type="predicted"/>
<reference evidence="1" key="2">
    <citation type="journal article" date="2007" name="Science">
        <title>Draft genome sequence of the sexually transmitted pathogen Trichomonas vaginalis.</title>
        <authorList>
            <person name="Carlton J.M."/>
            <person name="Hirt R.P."/>
            <person name="Silva J.C."/>
            <person name="Delcher A.L."/>
            <person name="Schatz M."/>
            <person name="Zhao Q."/>
            <person name="Wortman J.R."/>
            <person name="Bidwell S.L."/>
            <person name="Alsmark U.C.M."/>
            <person name="Besteiro S."/>
            <person name="Sicheritz-Ponten T."/>
            <person name="Noel C.J."/>
            <person name="Dacks J.B."/>
            <person name="Foster P.G."/>
            <person name="Simillion C."/>
            <person name="Van de Peer Y."/>
            <person name="Miranda-Saavedra D."/>
            <person name="Barton G.J."/>
            <person name="Westrop G.D."/>
            <person name="Mueller S."/>
            <person name="Dessi D."/>
            <person name="Fiori P.L."/>
            <person name="Ren Q."/>
            <person name="Paulsen I."/>
            <person name="Zhang H."/>
            <person name="Bastida-Corcuera F.D."/>
            <person name="Simoes-Barbosa A."/>
            <person name="Brown M.T."/>
            <person name="Hayes R.D."/>
            <person name="Mukherjee M."/>
            <person name="Okumura C.Y."/>
            <person name="Schneider R."/>
            <person name="Smith A.J."/>
            <person name="Vanacova S."/>
            <person name="Villalvazo M."/>
            <person name="Haas B.J."/>
            <person name="Pertea M."/>
            <person name="Feldblyum T.V."/>
            <person name="Utterback T.R."/>
            <person name="Shu C.L."/>
            <person name="Osoegawa K."/>
            <person name="de Jong P.J."/>
            <person name="Hrdy I."/>
            <person name="Horvathova L."/>
            <person name="Zubacova Z."/>
            <person name="Dolezal P."/>
            <person name="Malik S.B."/>
            <person name="Logsdon J.M. Jr."/>
            <person name="Henze K."/>
            <person name="Gupta A."/>
            <person name="Wang C.C."/>
            <person name="Dunne R.L."/>
            <person name="Upcroft J.A."/>
            <person name="Upcroft P."/>
            <person name="White O."/>
            <person name="Salzberg S.L."/>
            <person name="Tang P."/>
            <person name="Chiu C.-H."/>
            <person name="Lee Y.-S."/>
            <person name="Embley T.M."/>
            <person name="Coombs G.H."/>
            <person name="Mottram J.C."/>
            <person name="Tachezy J."/>
            <person name="Fraser-Liggett C.M."/>
            <person name="Johnson P.J."/>
        </authorList>
    </citation>
    <scope>NUCLEOTIDE SEQUENCE [LARGE SCALE GENOMIC DNA]</scope>
    <source>
        <strain evidence="1">G3</strain>
    </source>
</reference>
<dbReference type="AlphaFoldDB" id="A2EAY9"/>
<dbReference type="EMBL" id="DS113343">
    <property type="protein sequence ID" value="EAY10129.1"/>
    <property type="molecule type" value="Genomic_DNA"/>
</dbReference>
<dbReference type="InParanoid" id="A2EAY9"/>
<evidence type="ECO:0000313" key="2">
    <source>
        <dbReference type="Proteomes" id="UP000001542"/>
    </source>
</evidence>
<dbReference type="KEGG" id="tva:4768078"/>
<dbReference type="VEuPathDB" id="TrichDB:TVAG_088440"/>
<gene>
    <name evidence="1" type="ORF">TVAG_088440</name>
</gene>
<dbReference type="RefSeq" id="XP_001322352.1">
    <property type="nucleotide sequence ID" value="XM_001322317.1"/>
</dbReference>
<name>A2EAY9_TRIV3</name>